<evidence type="ECO:0000313" key="2">
    <source>
        <dbReference type="EMBL" id="OTG05139.1"/>
    </source>
</evidence>
<dbReference type="AlphaFoldDB" id="A0A251T2V9"/>
<proteinExistence type="predicted"/>
<accession>A0A251T2V9</accession>
<dbReference type="Gramene" id="mRNA:HanXRQr2_Chr12g0542801">
    <property type="protein sequence ID" value="mRNA:HanXRQr2_Chr12g0542801"/>
    <property type="gene ID" value="HanXRQr2_Chr12g0542801"/>
</dbReference>
<dbReference type="EMBL" id="CM007901">
    <property type="protein sequence ID" value="OTG05139.1"/>
    <property type="molecule type" value="Genomic_DNA"/>
</dbReference>
<sequence>MKNKMQSSAKLVILSPLELTETETDYAIMRWHTYLTNLSRNTVLGQLLTYWIFVIDAFEAEEFAEVATKPLKALPYETHGRSLWHLSTP</sequence>
<evidence type="ECO:0000313" key="3">
    <source>
        <dbReference type="Proteomes" id="UP000215914"/>
    </source>
</evidence>
<reference evidence="2" key="2">
    <citation type="submission" date="2017-02" db="EMBL/GenBank/DDBJ databases">
        <title>Sunflower complete genome.</title>
        <authorList>
            <person name="Langlade N."/>
            <person name="Munos S."/>
        </authorList>
    </citation>
    <scope>NUCLEOTIDE SEQUENCE [LARGE SCALE GENOMIC DNA]</scope>
    <source>
        <tissue evidence="2">Leaves</tissue>
    </source>
</reference>
<reference evidence="1 3" key="1">
    <citation type="journal article" date="2017" name="Nature">
        <title>The sunflower genome provides insights into oil metabolism, flowering and Asterid evolution.</title>
        <authorList>
            <person name="Badouin H."/>
            <person name="Gouzy J."/>
            <person name="Grassa C.J."/>
            <person name="Murat F."/>
            <person name="Staton S.E."/>
            <person name="Cottret L."/>
            <person name="Lelandais-Briere C."/>
            <person name="Owens G.L."/>
            <person name="Carrere S."/>
            <person name="Mayjonade B."/>
            <person name="Legrand L."/>
            <person name="Gill N."/>
            <person name="Kane N.C."/>
            <person name="Bowers J.E."/>
            <person name="Hubner S."/>
            <person name="Bellec A."/>
            <person name="Berard A."/>
            <person name="Berges H."/>
            <person name="Blanchet N."/>
            <person name="Boniface M.C."/>
            <person name="Brunel D."/>
            <person name="Catrice O."/>
            <person name="Chaidir N."/>
            <person name="Claudel C."/>
            <person name="Donnadieu C."/>
            <person name="Faraut T."/>
            <person name="Fievet G."/>
            <person name="Helmstetter N."/>
            <person name="King M."/>
            <person name="Knapp S.J."/>
            <person name="Lai Z."/>
            <person name="Le Paslier M.C."/>
            <person name="Lippi Y."/>
            <person name="Lorenzon L."/>
            <person name="Mandel J.R."/>
            <person name="Marage G."/>
            <person name="Marchand G."/>
            <person name="Marquand E."/>
            <person name="Bret-Mestries E."/>
            <person name="Morien E."/>
            <person name="Nambeesan S."/>
            <person name="Nguyen T."/>
            <person name="Pegot-Espagnet P."/>
            <person name="Pouilly N."/>
            <person name="Raftis F."/>
            <person name="Sallet E."/>
            <person name="Schiex T."/>
            <person name="Thomas J."/>
            <person name="Vandecasteele C."/>
            <person name="Vares D."/>
            <person name="Vear F."/>
            <person name="Vautrin S."/>
            <person name="Crespi M."/>
            <person name="Mangin B."/>
            <person name="Burke J.M."/>
            <person name="Salse J."/>
            <person name="Munos S."/>
            <person name="Vincourt P."/>
            <person name="Rieseberg L.H."/>
            <person name="Langlade N.B."/>
        </authorList>
    </citation>
    <scope>NUCLEOTIDE SEQUENCE [LARGE SCALE GENOMIC DNA]</scope>
    <source>
        <strain evidence="3">cv. SF193</strain>
        <tissue evidence="1">Leaves</tissue>
    </source>
</reference>
<name>A0A251T2V9_HELAN</name>
<dbReference type="Proteomes" id="UP000215914">
    <property type="component" value="Chromosome 12"/>
</dbReference>
<protein>
    <submittedName>
        <fullName evidence="2">Putative coatomer gamma subunit</fullName>
    </submittedName>
</protein>
<dbReference type="STRING" id="4232.A0A251T2V9"/>
<reference evidence="1" key="3">
    <citation type="submission" date="2020-06" db="EMBL/GenBank/DDBJ databases">
        <title>Helianthus annuus Genome sequencing and assembly Release 2.</title>
        <authorList>
            <person name="Gouzy J."/>
            <person name="Langlade N."/>
            <person name="Munos S."/>
        </authorList>
    </citation>
    <scope>NUCLEOTIDE SEQUENCE</scope>
    <source>
        <tissue evidence="1">Leaves</tissue>
    </source>
</reference>
<evidence type="ECO:0000313" key="1">
    <source>
        <dbReference type="EMBL" id="KAF5778035.1"/>
    </source>
</evidence>
<gene>
    <name evidence="2" type="ORF">HannXRQ_Chr12g0370251</name>
    <name evidence="1" type="ORF">HanXRQr2_Chr12g0542801</name>
</gene>
<dbReference type="InParanoid" id="A0A251T2V9"/>
<keyword evidence="3" id="KW-1185">Reference proteome</keyword>
<dbReference type="EMBL" id="MNCJ02000327">
    <property type="protein sequence ID" value="KAF5778035.1"/>
    <property type="molecule type" value="Genomic_DNA"/>
</dbReference>
<organism evidence="2 3">
    <name type="scientific">Helianthus annuus</name>
    <name type="common">Common sunflower</name>
    <dbReference type="NCBI Taxonomy" id="4232"/>
    <lineage>
        <taxon>Eukaryota</taxon>
        <taxon>Viridiplantae</taxon>
        <taxon>Streptophyta</taxon>
        <taxon>Embryophyta</taxon>
        <taxon>Tracheophyta</taxon>
        <taxon>Spermatophyta</taxon>
        <taxon>Magnoliopsida</taxon>
        <taxon>eudicotyledons</taxon>
        <taxon>Gunneridae</taxon>
        <taxon>Pentapetalae</taxon>
        <taxon>asterids</taxon>
        <taxon>campanulids</taxon>
        <taxon>Asterales</taxon>
        <taxon>Asteraceae</taxon>
        <taxon>Asteroideae</taxon>
        <taxon>Heliantheae alliance</taxon>
        <taxon>Heliantheae</taxon>
        <taxon>Helianthus</taxon>
    </lineage>
</organism>